<dbReference type="InterPro" id="IPR036188">
    <property type="entry name" value="FAD/NAD-bd_sf"/>
</dbReference>
<comment type="cofactor">
    <cofactor evidence="1">
        <name>FAD</name>
        <dbReference type="ChEBI" id="CHEBI:57692"/>
    </cofactor>
</comment>
<organism evidence="6 7">
    <name type="scientific">Mycena chlorophos</name>
    <name type="common">Agaric fungus</name>
    <name type="synonym">Agaricus chlorophos</name>
    <dbReference type="NCBI Taxonomy" id="658473"/>
    <lineage>
        <taxon>Eukaryota</taxon>
        <taxon>Fungi</taxon>
        <taxon>Dikarya</taxon>
        <taxon>Basidiomycota</taxon>
        <taxon>Agaricomycotina</taxon>
        <taxon>Agaricomycetes</taxon>
        <taxon>Agaricomycetidae</taxon>
        <taxon>Agaricales</taxon>
        <taxon>Marasmiineae</taxon>
        <taxon>Mycenaceae</taxon>
        <taxon>Mycena</taxon>
    </lineage>
</organism>
<dbReference type="InterPro" id="IPR002938">
    <property type="entry name" value="FAD-bd"/>
</dbReference>
<keyword evidence="7" id="KW-1185">Reference proteome</keyword>
<evidence type="ECO:0000256" key="2">
    <source>
        <dbReference type="ARBA" id="ARBA00022630"/>
    </source>
</evidence>
<evidence type="ECO:0000313" key="6">
    <source>
        <dbReference type="EMBL" id="GAT54535.1"/>
    </source>
</evidence>
<evidence type="ECO:0000313" key="7">
    <source>
        <dbReference type="Proteomes" id="UP000815677"/>
    </source>
</evidence>
<protein>
    <submittedName>
        <fullName evidence="6">FAD/NAD(P)-binding domain-containing protein</fullName>
    </submittedName>
</protein>
<reference evidence="6" key="1">
    <citation type="submission" date="2014-09" db="EMBL/GenBank/DDBJ databases">
        <title>Genome sequence of the luminous mushroom Mycena chlorophos for searching fungal bioluminescence genes.</title>
        <authorList>
            <person name="Tanaka Y."/>
            <person name="Kasuga D."/>
            <person name="Oba Y."/>
            <person name="Hase S."/>
            <person name="Sato K."/>
            <person name="Oba Y."/>
            <person name="Sakakibara Y."/>
        </authorList>
    </citation>
    <scope>NUCLEOTIDE SEQUENCE</scope>
</reference>
<dbReference type="Proteomes" id="UP000815677">
    <property type="component" value="Unassembled WGS sequence"/>
</dbReference>
<evidence type="ECO:0000256" key="3">
    <source>
        <dbReference type="ARBA" id="ARBA00022827"/>
    </source>
</evidence>
<proteinExistence type="predicted"/>
<sequence>MSLPPATEVLIVGAGPTGLTCALGLSKRGIPFVVIDAVAAGHNESRAVVVHSCTLETLGALDESLAQTISTDGIRSPTLTALDAKQPVLFRVQFDKLADRTKYPYCVLCPQHRVEKHLRQALIGHEVHWGRRVVSMQEVHDRYEVVFDSGEVITSRYVVGADGNNSTIRTLAGIRLLHPFTKVPLDPNSPKNVLSFVVADVLFENPLPEALPKDALTLIIGEAGVIIPLPVPAEEGDDAANPRRRIYFAVPDIPPSKPDVPYLQGLIEARQTHAPPAGGQPIPRITRVLDSGRFRTGLAPAETYVCSATSGTAHIVLAGDAAHRHGPGGGQGMNLGICDAAALAEAIAEHHGAMSCSTDSRKALEEGDIFSRYEQRRMAVAREVSFVAEEMAKVEKPEPGWAGWLRTNLLWLLLKIPAVNRMAAWRLSGMKYV</sequence>
<dbReference type="PRINTS" id="PR00420">
    <property type="entry name" value="RNGMNOXGNASE"/>
</dbReference>
<name>A0ABQ0LTZ0_MYCCL</name>
<feature type="domain" description="FAD-binding" evidence="5">
    <location>
        <begin position="7"/>
        <end position="179"/>
    </location>
</feature>
<dbReference type="Gene3D" id="3.50.50.60">
    <property type="entry name" value="FAD/NAD(P)-binding domain"/>
    <property type="match status" value="2"/>
</dbReference>
<dbReference type="Pfam" id="PF01494">
    <property type="entry name" value="FAD_binding_3"/>
    <property type="match status" value="2"/>
</dbReference>
<keyword evidence="2" id="KW-0285">Flavoprotein</keyword>
<dbReference type="PANTHER" id="PTHR43004">
    <property type="entry name" value="TRK SYSTEM POTASSIUM UPTAKE PROTEIN"/>
    <property type="match status" value="1"/>
</dbReference>
<keyword evidence="3" id="KW-0274">FAD</keyword>
<accession>A0ABQ0LTZ0</accession>
<evidence type="ECO:0000256" key="1">
    <source>
        <dbReference type="ARBA" id="ARBA00001974"/>
    </source>
</evidence>
<evidence type="ECO:0000256" key="4">
    <source>
        <dbReference type="ARBA" id="ARBA00023002"/>
    </source>
</evidence>
<dbReference type="PANTHER" id="PTHR43004:SF19">
    <property type="entry name" value="BINDING MONOOXYGENASE, PUTATIVE (JCVI)-RELATED"/>
    <property type="match status" value="1"/>
</dbReference>
<keyword evidence="4" id="KW-0560">Oxidoreductase</keyword>
<gene>
    <name evidence="6" type="ORF">MCHLO_11382</name>
</gene>
<dbReference type="EMBL" id="DF848688">
    <property type="protein sequence ID" value="GAT54535.1"/>
    <property type="molecule type" value="Genomic_DNA"/>
</dbReference>
<dbReference type="SUPFAM" id="SSF51905">
    <property type="entry name" value="FAD/NAD(P)-binding domain"/>
    <property type="match status" value="1"/>
</dbReference>
<feature type="domain" description="FAD-binding" evidence="5">
    <location>
        <begin position="314"/>
        <end position="350"/>
    </location>
</feature>
<dbReference type="InterPro" id="IPR050641">
    <property type="entry name" value="RIFMO-like"/>
</dbReference>
<evidence type="ECO:0000259" key="5">
    <source>
        <dbReference type="Pfam" id="PF01494"/>
    </source>
</evidence>